<gene>
    <name evidence="2" type="ORF">AXF42_Ash012084</name>
</gene>
<dbReference type="PANTHER" id="PTHR36376:SF1">
    <property type="entry name" value="OS09G0514700 PROTEIN"/>
    <property type="match status" value="1"/>
</dbReference>
<evidence type="ECO:0000313" key="2">
    <source>
        <dbReference type="EMBL" id="PKA55792.1"/>
    </source>
</evidence>
<feature type="compositionally biased region" description="Polar residues" evidence="1">
    <location>
        <begin position="62"/>
        <end position="79"/>
    </location>
</feature>
<evidence type="ECO:0008006" key="4">
    <source>
        <dbReference type="Google" id="ProtNLM"/>
    </source>
</evidence>
<feature type="region of interest" description="Disordered" evidence="1">
    <location>
        <begin position="48"/>
        <end position="89"/>
    </location>
</feature>
<reference evidence="2 3" key="1">
    <citation type="journal article" date="2017" name="Nature">
        <title>The Apostasia genome and the evolution of orchids.</title>
        <authorList>
            <person name="Zhang G.Q."/>
            <person name="Liu K.W."/>
            <person name="Li Z."/>
            <person name="Lohaus R."/>
            <person name="Hsiao Y.Y."/>
            <person name="Niu S.C."/>
            <person name="Wang J.Y."/>
            <person name="Lin Y.C."/>
            <person name="Xu Q."/>
            <person name="Chen L.J."/>
            <person name="Yoshida K."/>
            <person name="Fujiwara S."/>
            <person name="Wang Z.W."/>
            <person name="Zhang Y.Q."/>
            <person name="Mitsuda N."/>
            <person name="Wang M."/>
            <person name="Liu G.H."/>
            <person name="Pecoraro L."/>
            <person name="Huang H.X."/>
            <person name="Xiao X.J."/>
            <person name="Lin M."/>
            <person name="Wu X.Y."/>
            <person name="Wu W.L."/>
            <person name="Chen Y.Y."/>
            <person name="Chang S.B."/>
            <person name="Sakamoto S."/>
            <person name="Ohme-Takagi M."/>
            <person name="Yagi M."/>
            <person name="Zeng S.J."/>
            <person name="Shen C.Y."/>
            <person name="Yeh C.M."/>
            <person name="Luo Y.B."/>
            <person name="Tsai W.C."/>
            <person name="Van de Peer Y."/>
            <person name="Liu Z.J."/>
        </authorList>
    </citation>
    <scope>NUCLEOTIDE SEQUENCE [LARGE SCALE GENOMIC DNA]</scope>
    <source>
        <strain evidence="3">cv. Shenzhen</strain>
        <tissue evidence="2">Stem</tissue>
    </source>
</reference>
<proteinExistence type="predicted"/>
<dbReference type="AlphaFoldDB" id="A0A2I0AJQ0"/>
<sequence>MDYQDNLALYLNLSRKELQALCKKNNLPANRSTTQLAKSVASYLKRKASYPSPLNKRPSNAMEASSCKSYSPDTKTQGEPASGEFGRTINSPECDADILPSIIKEKGREKGSGDMPKFDFESKLGNADFMGHEILDKPCDSGANTFQVCISNNVSAEVFGCSSSVRNTDALHPSGQPRLLESSTKVGFLSSSDSHTKSTPSFEFFVMSNEGINLYIDLDSSPSNWIKNLKDEVRINQKMQHQSSMFSASYAQGFSDPYENMKPLPLSSLGLKLHSNDEERNTACTNSSLSSFVSPSSIS</sequence>
<dbReference type="OrthoDB" id="603754at2759"/>
<evidence type="ECO:0000256" key="1">
    <source>
        <dbReference type="SAM" id="MobiDB-lite"/>
    </source>
</evidence>
<accession>A0A2I0AJQ0</accession>
<dbReference type="PANTHER" id="PTHR36376">
    <property type="entry name" value="OS09G0514700 PROTEIN"/>
    <property type="match status" value="1"/>
</dbReference>
<evidence type="ECO:0000313" key="3">
    <source>
        <dbReference type="Proteomes" id="UP000236161"/>
    </source>
</evidence>
<protein>
    <recommendedName>
        <fullName evidence="4">SAP domain-containing protein</fullName>
    </recommendedName>
</protein>
<dbReference type="Proteomes" id="UP000236161">
    <property type="component" value="Unassembled WGS sequence"/>
</dbReference>
<name>A0A2I0AJQ0_9ASPA</name>
<dbReference type="STRING" id="1088818.A0A2I0AJQ0"/>
<keyword evidence="3" id="KW-1185">Reference proteome</keyword>
<dbReference type="EMBL" id="KZ451978">
    <property type="protein sequence ID" value="PKA55792.1"/>
    <property type="molecule type" value="Genomic_DNA"/>
</dbReference>
<organism evidence="2 3">
    <name type="scientific">Apostasia shenzhenica</name>
    <dbReference type="NCBI Taxonomy" id="1088818"/>
    <lineage>
        <taxon>Eukaryota</taxon>
        <taxon>Viridiplantae</taxon>
        <taxon>Streptophyta</taxon>
        <taxon>Embryophyta</taxon>
        <taxon>Tracheophyta</taxon>
        <taxon>Spermatophyta</taxon>
        <taxon>Magnoliopsida</taxon>
        <taxon>Liliopsida</taxon>
        <taxon>Asparagales</taxon>
        <taxon>Orchidaceae</taxon>
        <taxon>Apostasioideae</taxon>
        <taxon>Apostasia</taxon>
    </lineage>
</organism>